<evidence type="ECO:0000313" key="4">
    <source>
        <dbReference type="RefSeq" id="XP_058987763.1"/>
    </source>
</evidence>
<dbReference type="PANTHER" id="PTHR47331">
    <property type="entry name" value="PHD-TYPE DOMAIN-CONTAINING PROTEIN"/>
    <property type="match status" value="1"/>
</dbReference>
<gene>
    <name evidence="4" type="primary">LOC131806908</name>
</gene>
<reference evidence="4" key="1">
    <citation type="submission" date="2025-08" db="UniProtKB">
        <authorList>
            <consortium name="RefSeq"/>
        </authorList>
    </citation>
    <scope>IDENTIFICATION</scope>
    <source>
        <strain evidence="4">Aabys</strain>
        <tissue evidence="4">Whole body</tissue>
    </source>
</reference>
<dbReference type="SUPFAM" id="SSF53098">
    <property type="entry name" value="Ribonuclease H-like"/>
    <property type="match status" value="1"/>
</dbReference>
<proteinExistence type="predicted"/>
<dbReference type="RefSeq" id="XP_058987763.1">
    <property type="nucleotide sequence ID" value="XM_059131780.1"/>
</dbReference>
<protein>
    <submittedName>
        <fullName evidence="4">Uncharacterized protein LOC131806908</fullName>
    </submittedName>
</protein>
<dbReference type="PROSITE" id="PS50994">
    <property type="entry name" value="INTEGRASE"/>
    <property type="match status" value="1"/>
</dbReference>
<dbReference type="InterPro" id="IPR040676">
    <property type="entry name" value="DUF5641"/>
</dbReference>
<evidence type="ECO:0000313" key="3">
    <source>
        <dbReference type="Proteomes" id="UP001652621"/>
    </source>
</evidence>
<evidence type="ECO:0000256" key="1">
    <source>
        <dbReference type="SAM" id="MobiDB-lite"/>
    </source>
</evidence>
<dbReference type="Pfam" id="PF18701">
    <property type="entry name" value="DUF5641"/>
    <property type="match status" value="1"/>
</dbReference>
<dbReference type="InterPro" id="IPR001584">
    <property type="entry name" value="Integrase_cat-core"/>
</dbReference>
<dbReference type="Proteomes" id="UP001652621">
    <property type="component" value="Unplaced"/>
</dbReference>
<dbReference type="GeneID" id="131806908"/>
<evidence type="ECO:0000259" key="2">
    <source>
        <dbReference type="PROSITE" id="PS50994"/>
    </source>
</evidence>
<accession>A0ABM3VPN6</accession>
<feature type="domain" description="Integrase catalytic" evidence="2">
    <location>
        <begin position="170"/>
        <end position="363"/>
    </location>
</feature>
<dbReference type="Pfam" id="PF17921">
    <property type="entry name" value="Integrase_H2C2"/>
    <property type="match status" value="1"/>
</dbReference>
<dbReference type="InterPro" id="IPR012337">
    <property type="entry name" value="RNaseH-like_sf"/>
</dbReference>
<sequence length="503" mass="57370">MAYILRFLQYKPGSKIRHKGFLRATELNKALQKLVILSQDVDFPEELQILKTGRSIRPSSKIAQLCPFIDDDGVLRVGGRLQKAKFHYDFKYPMLLSKHSPLSLLIFTDAHKKTLHGGLIQMQAYVTRRFWILSARNLAKKVQRQCITCFKYKAKSLQQIMGNLPSVRLQPTRPFKHSGVDYAGPITIKQSTARNSVTTKGYICLFICMVTKALHLEAVTSLSTDAFIAAFRRFTSRRGMCSDLYSDCGTNFIGSNKELKILQRRNTESLPEDLANLLADNGTNWHFIPPASPNFGGLWEAGVKSTKHHLKRIMEHRILTYEELATLLAQIEGCLNSRPLCPISPDPSDFEALTPSHFLVGEPILCVPEENLLNFSIDRLSRWKVVQLLKQQFWKRWSSEYVNRLQSRPKWLKPQKNLEVDDLVIIFDERLPPGQWPLARIIDVHPGTDGKVRVVSLKSNGKIYKRPVSKVALLPLQDSFNPPQGQHKSCCEQRHSMVISKTK</sequence>
<feature type="region of interest" description="Disordered" evidence="1">
    <location>
        <begin position="482"/>
        <end position="503"/>
    </location>
</feature>
<keyword evidence="3" id="KW-1185">Reference proteome</keyword>
<dbReference type="InterPro" id="IPR036397">
    <property type="entry name" value="RNaseH_sf"/>
</dbReference>
<dbReference type="Gene3D" id="3.30.420.10">
    <property type="entry name" value="Ribonuclease H-like superfamily/Ribonuclease H"/>
    <property type="match status" value="1"/>
</dbReference>
<dbReference type="InterPro" id="IPR041588">
    <property type="entry name" value="Integrase_H2C2"/>
</dbReference>
<organism evidence="3 4">
    <name type="scientific">Musca domestica</name>
    <name type="common">House fly</name>
    <dbReference type="NCBI Taxonomy" id="7370"/>
    <lineage>
        <taxon>Eukaryota</taxon>
        <taxon>Metazoa</taxon>
        <taxon>Ecdysozoa</taxon>
        <taxon>Arthropoda</taxon>
        <taxon>Hexapoda</taxon>
        <taxon>Insecta</taxon>
        <taxon>Pterygota</taxon>
        <taxon>Neoptera</taxon>
        <taxon>Endopterygota</taxon>
        <taxon>Diptera</taxon>
        <taxon>Brachycera</taxon>
        <taxon>Muscomorpha</taxon>
        <taxon>Muscoidea</taxon>
        <taxon>Muscidae</taxon>
        <taxon>Musca</taxon>
    </lineage>
</organism>
<name>A0ABM3VPN6_MUSDO</name>